<evidence type="ECO:0000256" key="3">
    <source>
        <dbReference type="ARBA" id="ARBA00022840"/>
    </source>
</evidence>
<dbReference type="Pfam" id="PF00005">
    <property type="entry name" value="ABC_tran"/>
    <property type="match status" value="1"/>
</dbReference>
<dbReference type="GO" id="GO:0005524">
    <property type="term" value="F:ATP binding"/>
    <property type="evidence" value="ECO:0007669"/>
    <property type="project" value="UniProtKB-KW"/>
</dbReference>
<dbReference type="SMART" id="SM00382">
    <property type="entry name" value="AAA"/>
    <property type="match status" value="1"/>
</dbReference>
<proteinExistence type="predicted"/>
<dbReference type="RefSeq" id="WP_380643572.1">
    <property type="nucleotide sequence ID" value="NZ_JBHSQO010000081.1"/>
</dbReference>
<dbReference type="Gene3D" id="3.40.50.300">
    <property type="entry name" value="P-loop containing nucleotide triphosphate hydrolases"/>
    <property type="match status" value="1"/>
</dbReference>
<evidence type="ECO:0000259" key="5">
    <source>
        <dbReference type="PROSITE" id="PS50893"/>
    </source>
</evidence>
<dbReference type="InterPro" id="IPR027417">
    <property type="entry name" value="P-loop_NTPase"/>
</dbReference>
<dbReference type="InterPro" id="IPR017871">
    <property type="entry name" value="ABC_transporter-like_CS"/>
</dbReference>
<dbReference type="PROSITE" id="PS50893">
    <property type="entry name" value="ABC_TRANSPORTER_2"/>
    <property type="match status" value="1"/>
</dbReference>
<dbReference type="InterPro" id="IPR017911">
    <property type="entry name" value="MacB-like_ATP-bd"/>
</dbReference>
<dbReference type="PROSITE" id="PS00211">
    <property type="entry name" value="ABC_TRANSPORTER_1"/>
    <property type="match status" value="1"/>
</dbReference>
<reference evidence="7" key="1">
    <citation type="journal article" date="2019" name="Int. J. Syst. Evol. Microbiol.">
        <title>The Global Catalogue of Microorganisms (GCM) 10K type strain sequencing project: providing services to taxonomists for standard genome sequencing and annotation.</title>
        <authorList>
            <consortium name="The Broad Institute Genomics Platform"/>
            <consortium name="The Broad Institute Genome Sequencing Center for Infectious Disease"/>
            <person name="Wu L."/>
            <person name="Ma J."/>
        </authorList>
    </citation>
    <scope>NUCLEOTIDE SEQUENCE [LARGE SCALE GENOMIC DNA]</scope>
    <source>
        <strain evidence="7">CGMCC 4.7246</strain>
    </source>
</reference>
<gene>
    <name evidence="6" type="ORF">ACFP3R_36940</name>
</gene>
<protein>
    <submittedName>
        <fullName evidence="6">ABC transporter ATP-binding protein</fullName>
    </submittedName>
</protein>
<dbReference type="Proteomes" id="UP001596220">
    <property type="component" value="Unassembled WGS sequence"/>
</dbReference>
<accession>A0ABW1PGZ4</accession>
<dbReference type="PANTHER" id="PTHR24220:SF685">
    <property type="entry name" value="ABC TRANSPORTER RELATED"/>
    <property type="match status" value="1"/>
</dbReference>
<name>A0ABW1PGZ4_9PSEU</name>
<keyword evidence="3 6" id="KW-0067">ATP-binding</keyword>
<evidence type="ECO:0000256" key="1">
    <source>
        <dbReference type="ARBA" id="ARBA00022448"/>
    </source>
</evidence>
<feature type="region of interest" description="Disordered" evidence="4">
    <location>
        <begin position="259"/>
        <end position="281"/>
    </location>
</feature>
<dbReference type="SUPFAM" id="SSF52540">
    <property type="entry name" value="P-loop containing nucleoside triphosphate hydrolases"/>
    <property type="match status" value="1"/>
</dbReference>
<dbReference type="InterPro" id="IPR003593">
    <property type="entry name" value="AAA+_ATPase"/>
</dbReference>
<dbReference type="PANTHER" id="PTHR24220">
    <property type="entry name" value="IMPORT ATP-BINDING PROTEIN"/>
    <property type="match status" value="1"/>
</dbReference>
<dbReference type="InterPro" id="IPR015854">
    <property type="entry name" value="ABC_transpr_LolD-like"/>
</dbReference>
<evidence type="ECO:0000313" key="7">
    <source>
        <dbReference type="Proteomes" id="UP001596220"/>
    </source>
</evidence>
<comment type="caution">
    <text evidence="6">The sequence shown here is derived from an EMBL/GenBank/DDBJ whole genome shotgun (WGS) entry which is preliminary data.</text>
</comment>
<evidence type="ECO:0000256" key="2">
    <source>
        <dbReference type="ARBA" id="ARBA00022741"/>
    </source>
</evidence>
<evidence type="ECO:0000256" key="4">
    <source>
        <dbReference type="SAM" id="MobiDB-lite"/>
    </source>
</evidence>
<keyword evidence="7" id="KW-1185">Reference proteome</keyword>
<dbReference type="EMBL" id="JBHSQO010000081">
    <property type="protein sequence ID" value="MFC6094881.1"/>
    <property type="molecule type" value="Genomic_DNA"/>
</dbReference>
<dbReference type="CDD" id="cd03255">
    <property type="entry name" value="ABC_MJ0796_LolCDE_FtsE"/>
    <property type="match status" value="1"/>
</dbReference>
<keyword evidence="1" id="KW-0813">Transport</keyword>
<organism evidence="6 7">
    <name type="scientific">Saccharothrix lopnurensis</name>
    <dbReference type="NCBI Taxonomy" id="1670621"/>
    <lineage>
        <taxon>Bacteria</taxon>
        <taxon>Bacillati</taxon>
        <taxon>Actinomycetota</taxon>
        <taxon>Actinomycetes</taxon>
        <taxon>Pseudonocardiales</taxon>
        <taxon>Pseudonocardiaceae</taxon>
        <taxon>Saccharothrix</taxon>
    </lineage>
</organism>
<dbReference type="InterPro" id="IPR003439">
    <property type="entry name" value="ABC_transporter-like_ATP-bd"/>
</dbReference>
<evidence type="ECO:0000313" key="6">
    <source>
        <dbReference type="EMBL" id="MFC6094881.1"/>
    </source>
</evidence>
<feature type="domain" description="ABC transporter" evidence="5">
    <location>
        <begin position="20"/>
        <end position="257"/>
    </location>
</feature>
<sequence length="281" mass="30219">MFGGRRRDQHGGSGSTPAAVRLDSVRKTYGKGDSAVEALRGVDIALDYGSFTAVMGPSGSGKSTFLQCSAGLDQPTTGAVILDGVDLTGMTEVQLTELRRERVGFIFQSFNLLPALTVEQNVTLPMKLAGRKIDRNRVADVIRRVGLEQRRTHLPGELSGGQQQRVAIARALVSEPAVVFADEPTGALDTRTALEVLDLMRESVLVSGQTIVMVTHDPVAASHADSVIFLIDGQIIGQLQHPTAEAVAERMTHLTAMVERPQRSFSLSQQGTDRRGRGGNY</sequence>
<keyword evidence="2" id="KW-0547">Nucleotide-binding</keyword>
<feature type="compositionally biased region" description="Basic and acidic residues" evidence="4">
    <location>
        <begin position="272"/>
        <end position="281"/>
    </location>
</feature>